<sequence length="509" mass="55969">MQMKPLRTLTLASSLVLSTALMGTALVGSAMPAQAFELTVASGADPTTLDPRKTWVAQGYTMNAHVFEPIAFRTEKDGNVVLTPVLAESWEQISPTELEVKLREDITFHNGEPFNAEAVAYTISSIQAEDFVTNLKLWVRDITEVEVKSEYVLILRTTSPTRGLVNVLAQVPIVAPEAAKSPDFEKNPIGTGPYEIVSYVPSGQVVLERNPDYWGEPGKADKITFRIMPETSTRLAALESGEAQIAENLPPDKLSSLRENEEIDVVFTPTLRVDYMVLNHNNRLIQNKKFREALSLAIDRKGIVDNLLAGTTKVANSISPPGTIGYDASLPAYGYDPVRARELLEEVGYNGEVIKVGGPIGRYSMDKQVTEAIGGMLQAVGINVTVETLAFSSYIPKYYEPAYDLAFIGQTDFTVSPHKHWGAIFYSPTARHGYANDEMDRLIATATVELDDEKAAALFREGQALQRKEFGGALPLYYEPQLIGISAKYEGFVPRLDEYIIVSGVQPKP</sequence>
<feature type="signal peptide" evidence="5">
    <location>
        <begin position="1"/>
        <end position="35"/>
    </location>
</feature>
<gene>
    <name evidence="7" type="ORF">C6Y53_20955</name>
</gene>
<geneLocation type="plasmid" evidence="7 8">
    <name>p5</name>
</geneLocation>
<keyword evidence="8" id="KW-1185">Reference proteome</keyword>
<dbReference type="AlphaFoldDB" id="A0A5C2H2I2"/>
<dbReference type="GO" id="GO:0015833">
    <property type="term" value="P:peptide transport"/>
    <property type="evidence" value="ECO:0007669"/>
    <property type="project" value="TreeGrafter"/>
</dbReference>
<protein>
    <recommendedName>
        <fullName evidence="6">Solute-binding protein family 5 domain-containing protein</fullName>
    </recommendedName>
</protein>
<dbReference type="InterPro" id="IPR030678">
    <property type="entry name" value="Peptide/Ni-bd"/>
</dbReference>
<dbReference type="InterPro" id="IPR000914">
    <property type="entry name" value="SBP_5_dom"/>
</dbReference>
<dbReference type="Proteomes" id="UP000237655">
    <property type="component" value="Plasmid p5"/>
</dbReference>
<organism evidence="7 8">
    <name type="scientific">Pukyongiella litopenaei</name>
    <dbReference type="NCBI Taxonomy" id="2605946"/>
    <lineage>
        <taxon>Bacteria</taxon>
        <taxon>Pseudomonadati</taxon>
        <taxon>Pseudomonadota</taxon>
        <taxon>Alphaproteobacteria</taxon>
        <taxon>Rhodobacterales</taxon>
        <taxon>Paracoccaceae</taxon>
        <taxon>Pukyongiella</taxon>
    </lineage>
</organism>
<dbReference type="SUPFAM" id="SSF53850">
    <property type="entry name" value="Periplasmic binding protein-like II"/>
    <property type="match status" value="1"/>
</dbReference>
<comment type="subcellular location">
    <subcellularLocation>
        <location evidence="1">Periplasm</location>
    </subcellularLocation>
</comment>
<evidence type="ECO:0000256" key="4">
    <source>
        <dbReference type="ARBA" id="ARBA00022729"/>
    </source>
</evidence>
<evidence type="ECO:0000313" key="8">
    <source>
        <dbReference type="Proteomes" id="UP000237655"/>
    </source>
</evidence>
<reference evidence="7 8" key="1">
    <citation type="submission" date="2019-09" db="EMBL/GenBank/DDBJ databases">
        <title>Novel bacterium SH-1.</title>
        <authorList>
            <person name="Kim Y.-S."/>
            <person name="Kim K.-H."/>
        </authorList>
    </citation>
    <scope>NUCLEOTIDE SEQUENCE [LARGE SCALE GENOMIC DNA]</scope>
    <source>
        <strain evidence="7 8">SH-1</strain>
        <plasmid evidence="7 8">p5</plasmid>
    </source>
</reference>
<keyword evidence="7" id="KW-0614">Plasmid</keyword>
<evidence type="ECO:0000313" key="7">
    <source>
        <dbReference type="EMBL" id="QEP30668.1"/>
    </source>
</evidence>
<dbReference type="PIRSF" id="PIRSF002741">
    <property type="entry name" value="MppA"/>
    <property type="match status" value="1"/>
</dbReference>
<dbReference type="GO" id="GO:0043190">
    <property type="term" value="C:ATP-binding cassette (ABC) transporter complex"/>
    <property type="evidence" value="ECO:0007669"/>
    <property type="project" value="InterPro"/>
</dbReference>
<proteinExistence type="inferred from homology"/>
<feature type="domain" description="Solute-binding protein family 5" evidence="6">
    <location>
        <begin position="82"/>
        <end position="421"/>
    </location>
</feature>
<dbReference type="Pfam" id="PF00496">
    <property type="entry name" value="SBP_bac_5"/>
    <property type="match status" value="1"/>
</dbReference>
<evidence type="ECO:0000259" key="6">
    <source>
        <dbReference type="Pfam" id="PF00496"/>
    </source>
</evidence>
<evidence type="ECO:0000256" key="5">
    <source>
        <dbReference type="SAM" id="SignalP"/>
    </source>
</evidence>
<keyword evidence="3" id="KW-0813">Transport</keyword>
<comment type="similarity">
    <text evidence="2">Belongs to the bacterial solute-binding protein 5 family.</text>
</comment>
<dbReference type="GO" id="GO:0030288">
    <property type="term" value="C:outer membrane-bounded periplasmic space"/>
    <property type="evidence" value="ECO:0007669"/>
    <property type="project" value="UniProtKB-ARBA"/>
</dbReference>
<keyword evidence="4 5" id="KW-0732">Signal</keyword>
<dbReference type="Gene3D" id="3.40.190.10">
    <property type="entry name" value="Periplasmic binding protein-like II"/>
    <property type="match status" value="1"/>
</dbReference>
<name>A0A5C2H2I2_9RHOB</name>
<dbReference type="PANTHER" id="PTHR30290">
    <property type="entry name" value="PERIPLASMIC BINDING COMPONENT OF ABC TRANSPORTER"/>
    <property type="match status" value="1"/>
</dbReference>
<dbReference type="PANTHER" id="PTHR30290:SF9">
    <property type="entry name" value="OLIGOPEPTIDE-BINDING PROTEIN APPA"/>
    <property type="match status" value="1"/>
</dbReference>
<dbReference type="RefSeq" id="WP_149615837.1">
    <property type="nucleotide sequence ID" value="NZ_CP043623.1"/>
</dbReference>
<dbReference type="KEGG" id="thas:C6Y53_20955"/>
<dbReference type="GO" id="GO:1904680">
    <property type="term" value="F:peptide transmembrane transporter activity"/>
    <property type="evidence" value="ECO:0007669"/>
    <property type="project" value="TreeGrafter"/>
</dbReference>
<dbReference type="InterPro" id="IPR039424">
    <property type="entry name" value="SBP_5"/>
</dbReference>
<evidence type="ECO:0000256" key="3">
    <source>
        <dbReference type="ARBA" id="ARBA00022448"/>
    </source>
</evidence>
<evidence type="ECO:0000256" key="2">
    <source>
        <dbReference type="ARBA" id="ARBA00005695"/>
    </source>
</evidence>
<accession>A0A5C2H2I2</accession>
<dbReference type="Gene3D" id="3.90.76.10">
    <property type="entry name" value="Dipeptide-binding Protein, Domain 1"/>
    <property type="match status" value="1"/>
</dbReference>
<dbReference type="Gene3D" id="3.10.105.10">
    <property type="entry name" value="Dipeptide-binding Protein, Domain 3"/>
    <property type="match status" value="1"/>
</dbReference>
<feature type="chain" id="PRO_5023034442" description="Solute-binding protein family 5 domain-containing protein" evidence="5">
    <location>
        <begin position="36"/>
        <end position="509"/>
    </location>
</feature>
<evidence type="ECO:0000256" key="1">
    <source>
        <dbReference type="ARBA" id="ARBA00004418"/>
    </source>
</evidence>
<dbReference type="EMBL" id="CP043623">
    <property type="protein sequence ID" value="QEP30668.1"/>
    <property type="molecule type" value="Genomic_DNA"/>
</dbReference>